<dbReference type="InterPro" id="IPR011990">
    <property type="entry name" value="TPR-like_helical_dom_sf"/>
</dbReference>
<gene>
    <name evidence="2" type="ORF">RFI_25869</name>
</gene>
<accession>X6MBX1</accession>
<comment type="caution">
    <text evidence="2">The sequence shown here is derived from an EMBL/GenBank/DDBJ whole genome shotgun (WGS) entry which is preliminary data.</text>
</comment>
<name>X6MBX1_RETFI</name>
<dbReference type="Gene3D" id="1.25.40.10">
    <property type="entry name" value="Tetratricopeptide repeat domain"/>
    <property type="match status" value="2"/>
</dbReference>
<dbReference type="EMBL" id="ASPP01022394">
    <property type="protein sequence ID" value="ETO11508.1"/>
    <property type="molecule type" value="Genomic_DNA"/>
</dbReference>
<dbReference type="SUPFAM" id="SSF48452">
    <property type="entry name" value="TPR-like"/>
    <property type="match status" value="1"/>
</dbReference>
<sequence length="274" mass="33119">KKKKRNGNREAQEVFNEINQISKYEYFEVHYFYALQYNNYLFDLLKKKKLNKTSLHYACQQHEEAMMQYIFAIICENNWSIAHYYLGCVLYQLRLYKASMYFLSKAQKMNPNIPVIQNGYYAFGQRLAKYLEREASMSEEELHFAAVNSYRNRNWSIACLEFLQLLYTTPHNVNYQHNMAMVLQYGFMNYDGAEKYFKQSVRRSQTSHPDILRHYCQLLSIMKRYEDCKNYYVALRRRRGEGERDDENDNEKKDDNDDDDPENEDEDEDKDEQD</sequence>
<organism evidence="2 3">
    <name type="scientific">Reticulomyxa filosa</name>
    <dbReference type="NCBI Taxonomy" id="46433"/>
    <lineage>
        <taxon>Eukaryota</taxon>
        <taxon>Sar</taxon>
        <taxon>Rhizaria</taxon>
        <taxon>Retaria</taxon>
        <taxon>Foraminifera</taxon>
        <taxon>Monothalamids</taxon>
        <taxon>Reticulomyxidae</taxon>
        <taxon>Reticulomyxa</taxon>
    </lineage>
</organism>
<feature type="non-terminal residue" evidence="2">
    <location>
        <position position="1"/>
    </location>
</feature>
<feature type="compositionally biased region" description="Acidic residues" evidence="1">
    <location>
        <begin position="256"/>
        <end position="274"/>
    </location>
</feature>
<evidence type="ECO:0000256" key="1">
    <source>
        <dbReference type="SAM" id="MobiDB-lite"/>
    </source>
</evidence>
<evidence type="ECO:0000313" key="2">
    <source>
        <dbReference type="EMBL" id="ETO11508.1"/>
    </source>
</evidence>
<protein>
    <submittedName>
        <fullName evidence="2">Uncharacterized protein</fullName>
    </submittedName>
</protein>
<dbReference type="AlphaFoldDB" id="X6MBX1"/>
<feature type="region of interest" description="Disordered" evidence="1">
    <location>
        <begin position="239"/>
        <end position="274"/>
    </location>
</feature>
<keyword evidence="3" id="KW-1185">Reference proteome</keyword>
<evidence type="ECO:0000313" key="3">
    <source>
        <dbReference type="Proteomes" id="UP000023152"/>
    </source>
</evidence>
<proteinExistence type="predicted"/>
<reference evidence="2 3" key="1">
    <citation type="journal article" date="2013" name="Curr. Biol.">
        <title>The Genome of the Foraminiferan Reticulomyxa filosa.</title>
        <authorList>
            <person name="Glockner G."/>
            <person name="Hulsmann N."/>
            <person name="Schleicher M."/>
            <person name="Noegel A.A."/>
            <person name="Eichinger L."/>
            <person name="Gallinger C."/>
            <person name="Pawlowski J."/>
            <person name="Sierra R."/>
            <person name="Euteneuer U."/>
            <person name="Pillet L."/>
            <person name="Moustafa A."/>
            <person name="Platzer M."/>
            <person name="Groth M."/>
            <person name="Szafranski K."/>
            <person name="Schliwa M."/>
        </authorList>
    </citation>
    <scope>NUCLEOTIDE SEQUENCE [LARGE SCALE GENOMIC DNA]</scope>
</reference>
<dbReference type="Proteomes" id="UP000023152">
    <property type="component" value="Unassembled WGS sequence"/>
</dbReference>